<reference evidence="2 3" key="1">
    <citation type="submission" date="2021-12" db="EMBL/GenBank/DDBJ databases">
        <title>Genome seq of p7.</title>
        <authorList>
            <person name="Seo T."/>
        </authorList>
    </citation>
    <scope>NUCLEOTIDE SEQUENCE [LARGE SCALE GENOMIC DNA]</scope>
    <source>
        <strain evidence="2 3">P7</strain>
    </source>
</reference>
<name>A0ABS8XNB2_9BURK</name>
<organism evidence="2 3">
    <name type="scientific">Pelomonas caseinilytica</name>
    <dbReference type="NCBI Taxonomy" id="2906763"/>
    <lineage>
        <taxon>Bacteria</taxon>
        <taxon>Pseudomonadati</taxon>
        <taxon>Pseudomonadota</taxon>
        <taxon>Betaproteobacteria</taxon>
        <taxon>Burkholderiales</taxon>
        <taxon>Sphaerotilaceae</taxon>
        <taxon>Roseateles</taxon>
    </lineage>
</organism>
<dbReference type="Pfam" id="PF01381">
    <property type="entry name" value="HTH_3"/>
    <property type="match status" value="1"/>
</dbReference>
<evidence type="ECO:0000313" key="3">
    <source>
        <dbReference type="Proteomes" id="UP001201463"/>
    </source>
</evidence>
<protein>
    <submittedName>
        <fullName evidence="2">Helix-turn-helix domain-containing protein</fullName>
    </submittedName>
</protein>
<dbReference type="SMART" id="SM00530">
    <property type="entry name" value="HTH_XRE"/>
    <property type="match status" value="1"/>
</dbReference>
<keyword evidence="3" id="KW-1185">Reference proteome</keyword>
<dbReference type="CDD" id="cd00093">
    <property type="entry name" value="HTH_XRE"/>
    <property type="match status" value="1"/>
</dbReference>
<sequence length="233" mass="26203">MTTADDTESPPRLLTDAEIGGCVRVFRELHGWSQEQLAEISGLSVRTIQRIEKGQPANLHTRRALGRAFEFEDVDALNKPFSIPTEAQLNARKEKFDREHVTLTAHPVTTGRQLATLVENHMMDLSEPGFDMEREAAEAFAVLVDYIHDYRDCASDYAQTMKLEVYDELQSQIDALKELGVSLRYAERRLMLTFGNDSPGAKPMATSALYLVGFRLGHEPDSFVTPRKAGIKF</sequence>
<accession>A0ABS8XNB2</accession>
<dbReference type="EMBL" id="JAJTWT010000024">
    <property type="protein sequence ID" value="MCE4540760.1"/>
    <property type="molecule type" value="Genomic_DNA"/>
</dbReference>
<comment type="caution">
    <text evidence="2">The sequence shown here is derived from an EMBL/GenBank/DDBJ whole genome shotgun (WGS) entry which is preliminary data.</text>
</comment>
<dbReference type="InterPro" id="IPR010982">
    <property type="entry name" value="Lambda_DNA-bd_dom_sf"/>
</dbReference>
<proteinExistence type="predicted"/>
<gene>
    <name evidence="2" type="ORF">LXT12_26375</name>
</gene>
<dbReference type="Gene3D" id="1.10.260.40">
    <property type="entry name" value="lambda repressor-like DNA-binding domains"/>
    <property type="match status" value="1"/>
</dbReference>
<dbReference type="PROSITE" id="PS50943">
    <property type="entry name" value="HTH_CROC1"/>
    <property type="match status" value="1"/>
</dbReference>
<evidence type="ECO:0000313" key="2">
    <source>
        <dbReference type="EMBL" id="MCE4540760.1"/>
    </source>
</evidence>
<dbReference type="Proteomes" id="UP001201463">
    <property type="component" value="Unassembled WGS sequence"/>
</dbReference>
<evidence type="ECO:0000259" key="1">
    <source>
        <dbReference type="PROSITE" id="PS50943"/>
    </source>
</evidence>
<dbReference type="RefSeq" id="WP_233395470.1">
    <property type="nucleotide sequence ID" value="NZ_JAJTWT010000024.1"/>
</dbReference>
<feature type="domain" description="HTH cro/C1-type" evidence="1">
    <location>
        <begin position="23"/>
        <end position="77"/>
    </location>
</feature>
<dbReference type="SUPFAM" id="SSF47413">
    <property type="entry name" value="lambda repressor-like DNA-binding domains"/>
    <property type="match status" value="1"/>
</dbReference>
<dbReference type="InterPro" id="IPR001387">
    <property type="entry name" value="Cro/C1-type_HTH"/>
</dbReference>